<dbReference type="GO" id="GO:0005737">
    <property type="term" value="C:cytoplasm"/>
    <property type="evidence" value="ECO:0007669"/>
    <property type="project" value="UniProtKB-SubCell"/>
</dbReference>
<sequence length="689" mass="78325">MEVDAETDTNTLFTNLLNIIGYYSADSNLRFDAASKLHHLLLHHAAKLWPRLNPELQSRLKADLIENNFVNEEETRSVLEQLRGAVIALGSYLLPDNSWPDLKVTMFCAIVSASPGVRESGLFIFSHLAHLIEWSLLPRPSTLYSIIRSSLDSKLSSVDVPYVRNAALLAAVSLIHNVPPSEDYQMFQDLLHYMIPVLLEAVITRNQQEFAKEVVKRLTHLIKPKFIGPCLPKVVEAMLHITEFDEVNHELRCAAVNLVVTLAKTREMEPVMVEQLVPFLGRFVAILLEMLSDSDWQKRHTALFFLKEIAKGYFGVMKENMEQFVNMMVESFKDTHPRVQGAALIAMRELLVDLKPDLEAQYHDRIFPALLQAINTFNGPRRVYLQVEATRSAWQFMRWCSKDILKNYLNDILDTSYTMIRTGNKVVQDHALLTLGSLASFLEDILESKYKDIMLQLKTFLKDEISKADTDRMLCAKLMQCISTVGTVVGKGHFRNDAKEVMEELMSLPMEADDPATGYLLQACMRLLECLGRDFLPYMELVIPPLLQSAQLDSQLILSSTNIDNTEVKTGKGAGEKVLDEKASACNMLCCYAEELKEDFYPWIDQVAPLLLPFLKIKFHKEVRKAAISAMSKLLRSVRLVVEKEKPCMEDKQFCAKIIPNSLIEAMHEEDDKELCCEMVKSLVDCIQV</sequence>
<dbReference type="InterPro" id="IPR057672">
    <property type="entry name" value="TPR_IPO4/5"/>
</dbReference>
<dbReference type="GO" id="GO:0006606">
    <property type="term" value="P:protein import into nucleus"/>
    <property type="evidence" value="ECO:0007669"/>
    <property type="project" value="InterPro"/>
</dbReference>
<evidence type="ECO:0000256" key="4">
    <source>
        <dbReference type="ARBA" id="ARBA00022490"/>
    </source>
</evidence>
<comment type="caution">
    <text evidence="9">The sequence shown here is derived from an EMBL/GenBank/DDBJ whole genome shotgun (WGS) entry which is preliminary data.</text>
</comment>
<keyword evidence="4" id="KW-0963">Cytoplasm</keyword>
<keyword evidence="10" id="KW-1185">Reference proteome</keyword>
<reference evidence="9" key="1">
    <citation type="submission" date="2020-01" db="EMBL/GenBank/DDBJ databases">
        <title>Genome sequence of Kobresia littledalei, the first chromosome-level genome in the family Cyperaceae.</title>
        <authorList>
            <person name="Qu G."/>
        </authorList>
    </citation>
    <scope>NUCLEOTIDE SEQUENCE</scope>
    <source>
        <strain evidence="9">C.B.Clarke</strain>
        <tissue evidence="9">Leaf</tissue>
    </source>
</reference>
<keyword evidence="3" id="KW-0813">Transport</keyword>
<dbReference type="InterPro" id="IPR016024">
    <property type="entry name" value="ARM-type_fold"/>
</dbReference>
<keyword evidence="6" id="KW-0653">Protein transport</keyword>
<dbReference type="EMBL" id="SWLB01000006">
    <property type="protein sequence ID" value="KAF3337785.1"/>
    <property type="molecule type" value="Genomic_DNA"/>
</dbReference>
<evidence type="ECO:0000256" key="5">
    <source>
        <dbReference type="ARBA" id="ARBA00022737"/>
    </source>
</evidence>
<dbReference type="InterPro" id="IPR011989">
    <property type="entry name" value="ARM-like"/>
</dbReference>
<protein>
    <submittedName>
        <fullName evidence="9">Importin-5</fullName>
    </submittedName>
</protein>
<evidence type="ECO:0000259" key="8">
    <source>
        <dbReference type="Pfam" id="PF25780"/>
    </source>
</evidence>
<dbReference type="AlphaFoldDB" id="A0A833VQS6"/>
<keyword evidence="7" id="KW-0539">Nucleus</keyword>
<dbReference type="SUPFAM" id="SSF48371">
    <property type="entry name" value="ARM repeat"/>
    <property type="match status" value="1"/>
</dbReference>
<evidence type="ECO:0000256" key="7">
    <source>
        <dbReference type="ARBA" id="ARBA00023242"/>
    </source>
</evidence>
<dbReference type="InterPro" id="IPR040122">
    <property type="entry name" value="Importin_beta"/>
</dbReference>
<evidence type="ECO:0000256" key="3">
    <source>
        <dbReference type="ARBA" id="ARBA00022448"/>
    </source>
</evidence>
<evidence type="ECO:0000256" key="2">
    <source>
        <dbReference type="ARBA" id="ARBA00004496"/>
    </source>
</evidence>
<dbReference type="Proteomes" id="UP000623129">
    <property type="component" value="Unassembled WGS sequence"/>
</dbReference>
<comment type="subcellular location">
    <subcellularLocation>
        <location evidence="2">Cytoplasm</location>
    </subcellularLocation>
    <subcellularLocation>
        <location evidence="1">Nucleus</location>
    </subcellularLocation>
</comment>
<dbReference type="Gene3D" id="1.25.10.10">
    <property type="entry name" value="Leucine-rich Repeat Variant"/>
    <property type="match status" value="1"/>
</dbReference>
<feature type="domain" description="IPO4/5-like TPR repeats" evidence="8">
    <location>
        <begin position="96"/>
        <end position="236"/>
    </location>
</feature>
<evidence type="ECO:0000313" key="10">
    <source>
        <dbReference type="Proteomes" id="UP000623129"/>
    </source>
</evidence>
<dbReference type="PANTHER" id="PTHR10527">
    <property type="entry name" value="IMPORTIN BETA"/>
    <property type="match status" value="1"/>
</dbReference>
<evidence type="ECO:0000256" key="6">
    <source>
        <dbReference type="ARBA" id="ARBA00022927"/>
    </source>
</evidence>
<accession>A0A833VQS6</accession>
<dbReference type="Pfam" id="PF25780">
    <property type="entry name" value="TPR_IPO5"/>
    <property type="match status" value="1"/>
</dbReference>
<evidence type="ECO:0000313" key="9">
    <source>
        <dbReference type="EMBL" id="KAF3337785.1"/>
    </source>
</evidence>
<proteinExistence type="predicted"/>
<dbReference type="OrthoDB" id="645645at2759"/>
<name>A0A833VQS6_9POAL</name>
<keyword evidence="5" id="KW-0677">Repeat</keyword>
<evidence type="ECO:0000256" key="1">
    <source>
        <dbReference type="ARBA" id="ARBA00004123"/>
    </source>
</evidence>
<organism evidence="9 10">
    <name type="scientific">Carex littledalei</name>
    <dbReference type="NCBI Taxonomy" id="544730"/>
    <lineage>
        <taxon>Eukaryota</taxon>
        <taxon>Viridiplantae</taxon>
        <taxon>Streptophyta</taxon>
        <taxon>Embryophyta</taxon>
        <taxon>Tracheophyta</taxon>
        <taxon>Spermatophyta</taxon>
        <taxon>Magnoliopsida</taxon>
        <taxon>Liliopsida</taxon>
        <taxon>Poales</taxon>
        <taxon>Cyperaceae</taxon>
        <taxon>Cyperoideae</taxon>
        <taxon>Cariceae</taxon>
        <taxon>Carex</taxon>
        <taxon>Carex subgen. Euthyceras</taxon>
    </lineage>
</organism>
<gene>
    <name evidence="9" type="ORF">FCM35_KLT18372</name>
</gene>